<evidence type="ECO:0000313" key="5">
    <source>
        <dbReference type="EMBL" id="CAG2191344.1"/>
    </source>
</evidence>
<feature type="compositionally biased region" description="Polar residues" evidence="3">
    <location>
        <begin position="1002"/>
        <end position="1057"/>
    </location>
</feature>
<name>A0A8S3Q7T6_MYTED</name>
<proteinExistence type="predicted"/>
<dbReference type="InterPro" id="IPR038765">
    <property type="entry name" value="Papain-like_cys_pep_sf"/>
</dbReference>
<evidence type="ECO:0000313" key="6">
    <source>
        <dbReference type="Proteomes" id="UP000683360"/>
    </source>
</evidence>
<accession>A0A8S3Q7T6</accession>
<feature type="compositionally biased region" description="Basic and acidic residues" evidence="3">
    <location>
        <begin position="1248"/>
        <end position="1261"/>
    </location>
</feature>
<reference evidence="5" key="1">
    <citation type="submission" date="2021-03" db="EMBL/GenBank/DDBJ databases">
        <authorList>
            <person name="Bekaert M."/>
        </authorList>
    </citation>
    <scope>NUCLEOTIDE SEQUENCE</scope>
</reference>
<dbReference type="PANTHER" id="PTHR21646:SF14">
    <property type="entry name" value="FI05488P"/>
    <property type="match status" value="1"/>
</dbReference>
<dbReference type="InterPro" id="IPR050185">
    <property type="entry name" value="Ub_carboxyl-term_hydrolase"/>
</dbReference>
<feature type="domain" description="USP" evidence="4">
    <location>
        <begin position="157"/>
        <end position="672"/>
    </location>
</feature>
<dbReference type="InterPro" id="IPR001394">
    <property type="entry name" value="Peptidase_C19_UCH"/>
</dbReference>
<evidence type="ECO:0000256" key="1">
    <source>
        <dbReference type="ARBA" id="ARBA00000707"/>
    </source>
</evidence>
<protein>
    <recommendedName>
        <fullName evidence="2">ubiquitinyl hydrolase 1</fullName>
        <ecNumber evidence="2">3.4.19.12</ecNumber>
    </recommendedName>
</protein>
<feature type="region of interest" description="Disordered" evidence="3">
    <location>
        <begin position="1102"/>
        <end position="1149"/>
    </location>
</feature>
<feature type="compositionally biased region" description="Basic and acidic residues" evidence="3">
    <location>
        <begin position="940"/>
        <end position="951"/>
    </location>
</feature>
<feature type="compositionally biased region" description="Basic and acidic residues" evidence="3">
    <location>
        <begin position="987"/>
        <end position="998"/>
    </location>
</feature>
<feature type="compositionally biased region" description="Polar residues" evidence="3">
    <location>
        <begin position="1180"/>
        <end position="1193"/>
    </location>
</feature>
<dbReference type="SUPFAM" id="SSF54001">
    <property type="entry name" value="Cysteine proteinases"/>
    <property type="match status" value="1"/>
</dbReference>
<evidence type="ECO:0000259" key="4">
    <source>
        <dbReference type="PROSITE" id="PS50235"/>
    </source>
</evidence>
<dbReference type="Proteomes" id="UP000683360">
    <property type="component" value="Unassembled WGS sequence"/>
</dbReference>
<dbReference type="Pfam" id="PF00443">
    <property type="entry name" value="UCH"/>
    <property type="match status" value="2"/>
</dbReference>
<dbReference type="PANTHER" id="PTHR21646">
    <property type="entry name" value="UBIQUITIN CARBOXYL-TERMINAL HYDROLASE"/>
    <property type="match status" value="1"/>
</dbReference>
<dbReference type="GO" id="GO:0016579">
    <property type="term" value="P:protein deubiquitination"/>
    <property type="evidence" value="ECO:0007669"/>
    <property type="project" value="InterPro"/>
</dbReference>
<keyword evidence="5" id="KW-0378">Hydrolase</keyword>
<feature type="compositionally biased region" description="Polar residues" evidence="3">
    <location>
        <begin position="114"/>
        <end position="125"/>
    </location>
</feature>
<organism evidence="5 6">
    <name type="scientific">Mytilus edulis</name>
    <name type="common">Blue mussel</name>
    <dbReference type="NCBI Taxonomy" id="6550"/>
    <lineage>
        <taxon>Eukaryota</taxon>
        <taxon>Metazoa</taxon>
        <taxon>Spiralia</taxon>
        <taxon>Lophotrochozoa</taxon>
        <taxon>Mollusca</taxon>
        <taxon>Bivalvia</taxon>
        <taxon>Autobranchia</taxon>
        <taxon>Pteriomorphia</taxon>
        <taxon>Mytilida</taxon>
        <taxon>Mytiloidea</taxon>
        <taxon>Mytilidae</taxon>
        <taxon>Mytilinae</taxon>
        <taxon>Mytilus</taxon>
    </lineage>
</organism>
<feature type="compositionally biased region" description="Basic and acidic residues" evidence="3">
    <location>
        <begin position="1194"/>
        <end position="1207"/>
    </location>
</feature>
<feature type="region of interest" description="Disordered" evidence="3">
    <location>
        <begin position="91"/>
        <end position="137"/>
    </location>
</feature>
<dbReference type="GO" id="GO:0004843">
    <property type="term" value="F:cysteine-type deubiquitinase activity"/>
    <property type="evidence" value="ECO:0007669"/>
    <property type="project" value="UniProtKB-EC"/>
</dbReference>
<feature type="compositionally biased region" description="Polar residues" evidence="3">
    <location>
        <begin position="803"/>
        <end position="812"/>
    </location>
</feature>
<feature type="compositionally biased region" description="Basic and acidic residues" evidence="3">
    <location>
        <begin position="966"/>
        <end position="977"/>
    </location>
</feature>
<gene>
    <name evidence="5" type="ORF">MEDL_6579</name>
</gene>
<feature type="compositionally biased region" description="Low complexity" evidence="3">
    <location>
        <begin position="1223"/>
        <end position="1233"/>
    </location>
</feature>
<feature type="compositionally biased region" description="Basic and acidic residues" evidence="3">
    <location>
        <begin position="1117"/>
        <end position="1132"/>
    </location>
</feature>
<dbReference type="AlphaFoldDB" id="A0A8S3Q7T6"/>
<feature type="compositionally biased region" description="Polar residues" evidence="3">
    <location>
        <begin position="885"/>
        <end position="906"/>
    </location>
</feature>
<dbReference type="PROSITE" id="PS00972">
    <property type="entry name" value="USP_1"/>
    <property type="match status" value="1"/>
</dbReference>
<keyword evidence="6" id="KW-1185">Reference proteome</keyword>
<dbReference type="InterPro" id="IPR028889">
    <property type="entry name" value="USP"/>
</dbReference>
<dbReference type="Gene3D" id="3.90.70.10">
    <property type="entry name" value="Cysteine proteinases"/>
    <property type="match status" value="2"/>
</dbReference>
<feature type="region of interest" description="Disordered" evidence="3">
    <location>
        <begin position="727"/>
        <end position="1070"/>
    </location>
</feature>
<dbReference type="EMBL" id="CAJPWZ010000359">
    <property type="protein sequence ID" value="CAG2191344.1"/>
    <property type="molecule type" value="Genomic_DNA"/>
</dbReference>
<evidence type="ECO:0000256" key="3">
    <source>
        <dbReference type="SAM" id="MobiDB-lite"/>
    </source>
</evidence>
<comment type="catalytic activity">
    <reaction evidence="1">
        <text>Thiol-dependent hydrolysis of ester, thioester, amide, peptide and isopeptide bonds formed by the C-terminal Gly of ubiquitin (a 76-residue protein attached to proteins as an intracellular targeting signal).</text>
        <dbReference type="EC" id="3.4.19.12"/>
    </reaction>
</comment>
<evidence type="ECO:0000256" key="2">
    <source>
        <dbReference type="ARBA" id="ARBA00012759"/>
    </source>
</evidence>
<dbReference type="InterPro" id="IPR018200">
    <property type="entry name" value="USP_CS"/>
</dbReference>
<feature type="region of interest" description="Disordered" evidence="3">
    <location>
        <begin position="1161"/>
        <end position="1271"/>
    </location>
</feature>
<sequence>MNENIPGGRQRASSESDVLDEKVVQNVGNHSLTLDHRNFSRSFGNSLSDQINSDEEIISSEKGYFTLQTKDKRRNKPLFKSVKKLVNRFRRSAHSNSSTDVRQDMNGARGGYNPHSNDGIQTDSGATIKRAPDSTSRPLITRPMTVALPWKVCPGTVGIQNHGNTCFMNAVLQCLSNTDAITGYFAAKQHKNDLKTRGFSKKFSNSKSDLTEQLGTLLESLWSNNYSPDISSTFKSTVGKYNSQYKGSAQHDAQEFLLWLLDSINEELALTAKKKHKSTKVHFKIMEKILQMNPLQRKSLPTVMDVLCTTCSKLYIGHHYSVLTVVNRATHLKVISACLFHCLTKRKRPVFVTIVYLDGDPKQIKVGVEIDYQDTVRELRETVAENTQIAVSQLVLCQIQEDGFKCTFSDDQPISDISESELVCAIETLPLPVSKSTESPYLQLIVVHTIRESAPIKYTRFSPPQVLKVDRDIDYKSLQREILKHMADCVKEGLLSQKLGILFKIKVIDGSSGKTYLQQDVEMPLLTNLVDRVISDENNRVDEHNSYKRLRQSSQQPFKVSLDNCLQLFTKEETLSGDDAWNCPHCHKYQQAATKTLGLWSVPNVLVIHLKRFRQVGARRNKLNTLVDFPVRAFCKNPLDGKWYEFDDSKVKAISETEVKKSSAYLLFYQKRGSNSQITEGLQNRTHWIFKLCPSLSNVNSSDFKSAKDGSPQDEHLLSVQNYENEEKEGLFSRQNSGRSDLSSKSEEKTNSSSSYVGKPLPQVTSGHVSSKLVHNPPTSQTLPPDMLQNALSQTSKSKETHSNYSQMSTNGETKHCIPDSSLDVNLRVKLPPSSGNKQPNLKVDLADKPPSGRSNLYGRQNAYPPSKSDKVPPIPPRTELPVKSYTQNYSNGAAQSVSAKFQTSDIKQRPQRDSSQRSQRVGRNDSEIQKSKFSQPDKAPYDELDNRVYLKDPSPQQQRKQHNWSRYDDMDSRVIVKDPSPQQSKSRYDDMDSRVIVKDPSPQTKRQISTHWSTPQPPRKSTQGQLSSKSPFKRQNSIPVKRSSSTNNRYSRLPSSRSEEDLHTQTMTQQKVYDEEIKAVIPSNKGVHDIISTFNTISRKVSDTERDRPPVATLNRRTEQTRNSRRDDYKRSLSYQNAKNNKDQFEPLIQLDLPVQQVSKSNDDVYNVKNRPPTKRASYHQNQSDNYSSSHNGLEHDRMPKSKTDDNLAYNTPGSRKPVYEPSPSESSSFSEDNMPRYKPQKHFFVKPKEKVKSLRKEKMYSPCMKESSV</sequence>
<dbReference type="OrthoDB" id="265776at2759"/>
<dbReference type="EC" id="3.4.19.12" evidence="2"/>
<dbReference type="PROSITE" id="PS50235">
    <property type="entry name" value="USP_3"/>
    <property type="match status" value="1"/>
</dbReference>
<comment type="caution">
    <text evidence="5">The sequence shown here is derived from an EMBL/GenBank/DDBJ whole genome shotgun (WGS) entry which is preliminary data.</text>
</comment>
<feature type="compositionally biased region" description="Basic and acidic residues" evidence="3">
    <location>
        <begin position="907"/>
        <end position="916"/>
    </location>
</feature>